<feature type="domain" description="Heterokaryon incompatibility" evidence="1">
    <location>
        <begin position="147"/>
        <end position="293"/>
    </location>
</feature>
<sequence>MPQEPGESVRDTGPMSGKIFDGRMVNIGLSFYPCSVPGWLNVFDIDSTYNIIGDILGFLRVKVDRGTPESKLIPAHRITKSGSPASLSVMKEWIRRCDHSHSLCRSGLTGALFRFEPKLPTRVLDLGSPDQLSDLCLVESQGATGQYIALSHCWGNYNHLITTRESLAQHKTRIALHSLSKTFQDAIFVTRSLSIRYLWIDSLCIIQDDDDDWKHEAERMSTVFQDAYCTIAASGAVDGSVGLFLRDCDEVVADVPYQAESGKVSHLYFAPRTPVNYESTQSPLARRGWVVQERILSRRTISFGKEQLYWACLQESFGEDGHNYTLDKDGRLPNGLISCLQKGELTEGQVQIFYQWWRATIMFYSQCILTFPKDMLPALGGLVNLIKDRLKLTYYHGHWFDEELLLLRSLLWHGNLRVPSLRRAPTWSWASVDGAIKFLDLDLSLRVVINGPSMRILSRISALESGLDGLIHAYASLKAPTIGTAGRTKDPHSAVITEWRKESHVGRDLGRIEPLNAHFILEARMPIGWIDFTREDFYSSSVYCVPVFTTISDSYVKGTQVETCLILAVIKIGNHAGLDMYERVGIGAIDTLNWFDDCAAQSVLLV</sequence>
<dbReference type="PANTHER" id="PTHR33112">
    <property type="entry name" value="DOMAIN PROTEIN, PUTATIVE-RELATED"/>
    <property type="match status" value="1"/>
</dbReference>
<keyword evidence="3" id="KW-1185">Reference proteome</keyword>
<proteinExistence type="predicted"/>
<dbReference type="Pfam" id="PF06985">
    <property type="entry name" value="HET"/>
    <property type="match status" value="1"/>
</dbReference>
<dbReference type="PANTHER" id="PTHR33112:SF10">
    <property type="entry name" value="TOL"/>
    <property type="match status" value="1"/>
</dbReference>
<dbReference type="Proteomes" id="UP000250266">
    <property type="component" value="Unassembled WGS sequence"/>
</dbReference>
<reference evidence="2 3" key="1">
    <citation type="journal article" date="2016" name="Nat. Commun.">
        <title>Ectomycorrhizal ecology is imprinted in the genome of the dominant symbiotic fungus Cenococcum geophilum.</title>
        <authorList>
            <consortium name="DOE Joint Genome Institute"/>
            <person name="Peter M."/>
            <person name="Kohler A."/>
            <person name="Ohm R.A."/>
            <person name="Kuo A."/>
            <person name="Krutzmann J."/>
            <person name="Morin E."/>
            <person name="Arend M."/>
            <person name="Barry K.W."/>
            <person name="Binder M."/>
            <person name="Choi C."/>
            <person name="Clum A."/>
            <person name="Copeland A."/>
            <person name="Grisel N."/>
            <person name="Haridas S."/>
            <person name="Kipfer T."/>
            <person name="LaButti K."/>
            <person name="Lindquist E."/>
            <person name="Lipzen A."/>
            <person name="Maire R."/>
            <person name="Meier B."/>
            <person name="Mihaltcheva S."/>
            <person name="Molinier V."/>
            <person name="Murat C."/>
            <person name="Poggeler S."/>
            <person name="Quandt C.A."/>
            <person name="Sperisen C."/>
            <person name="Tritt A."/>
            <person name="Tisserant E."/>
            <person name="Crous P.W."/>
            <person name="Henrissat B."/>
            <person name="Nehls U."/>
            <person name="Egli S."/>
            <person name="Spatafora J.W."/>
            <person name="Grigoriev I.V."/>
            <person name="Martin F.M."/>
        </authorList>
    </citation>
    <scope>NUCLEOTIDE SEQUENCE [LARGE SCALE GENOMIC DNA]</scope>
    <source>
        <strain evidence="2 3">CBS 459.81</strain>
    </source>
</reference>
<accession>A0A8E2E3P0</accession>
<evidence type="ECO:0000313" key="2">
    <source>
        <dbReference type="EMBL" id="OCK76846.1"/>
    </source>
</evidence>
<dbReference type="InterPro" id="IPR010730">
    <property type="entry name" value="HET"/>
</dbReference>
<evidence type="ECO:0000259" key="1">
    <source>
        <dbReference type="Pfam" id="PF06985"/>
    </source>
</evidence>
<gene>
    <name evidence="2" type="ORF">K432DRAFT_445750</name>
</gene>
<dbReference type="AlphaFoldDB" id="A0A8E2E3P0"/>
<dbReference type="EMBL" id="KV745174">
    <property type="protein sequence ID" value="OCK76846.1"/>
    <property type="molecule type" value="Genomic_DNA"/>
</dbReference>
<organism evidence="2 3">
    <name type="scientific">Lepidopterella palustris CBS 459.81</name>
    <dbReference type="NCBI Taxonomy" id="1314670"/>
    <lineage>
        <taxon>Eukaryota</taxon>
        <taxon>Fungi</taxon>
        <taxon>Dikarya</taxon>
        <taxon>Ascomycota</taxon>
        <taxon>Pezizomycotina</taxon>
        <taxon>Dothideomycetes</taxon>
        <taxon>Pleosporomycetidae</taxon>
        <taxon>Mytilinidiales</taxon>
        <taxon>Argynnaceae</taxon>
        <taxon>Lepidopterella</taxon>
    </lineage>
</organism>
<evidence type="ECO:0000313" key="3">
    <source>
        <dbReference type="Proteomes" id="UP000250266"/>
    </source>
</evidence>
<name>A0A8E2E3P0_9PEZI</name>
<dbReference type="OrthoDB" id="2958217at2759"/>
<protein>
    <submittedName>
        <fullName evidence="2">HET-domain-containing protein</fullName>
    </submittedName>
</protein>